<dbReference type="Gene3D" id="2.30.30.240">
    <property type="entry name" value="PRC-barrel domain"/>
    <property type="match status" value="1"/>
</dbReference>
<feature type="domain" description="PRC-barrel" evidence="1">
    <location>
        <begin position="2"/>
        <end position="78"/>
    </location>
</feature>
<dbReference type="PANTHER" id="PTHR40061:SF1">
    <property type="entry name" value="SPORULATION PROTEIN YLMC-RELATED"/>
    <property type="match status" value="1"/>
</dbReference>
<dbReference type="InterPro" id="IPR011033">
    <property type="entry name" value="PRC_barrel-like_sf"/>
</dbReference>
<dbReference type="STRING" id="447595.SAMN05660826_01161"/>
<dbReference type="Proteomes" id="UP000184375">
    <property type="component" value="Unassembled WGS sequence"/>
</dbReference>
<gene>
    <name evidence="2" type="ORF">SAMN05660826_01161</name>
</gene>
<dbReference type="Pfam" id="PF05239">
    <property type="entry name" value="PRC"/>
    <property type="match status" value="1"/>
</dbReference>
<dbReference type="NCBIfam" id="TIGR02888">
    <property type="entry name" value="spore_YlmC_YmxH"/>
    <property type="match status" value="1"/>
</dbReference>
<dbReference type="RefSeq" id="WP_073256064.1">
    <property type="nucleotide sequence ID" value="NZ_FRCR01000006.1"/>
</dbReference>
<dbReference type="InterPro" id="IPR027275">
    <property type="entry name" value="PRC-brl_dom"/>
</dbReference>
<sequence>MRLGDLNGKDIINLSKGVKLGILGNCDLLIDEKSGKIEYLLIPNKRSKFFSLGEKNYMRISWSSIRKIGPDAVILDVDDINLER</sequence>
<evidence type="ECO:0000259" key="1">
    <source>
        <dbReference type="Pfam" id="PF05239"/>
    </source>
</evidence>
<name>A0A1M7J9J8_9FIRM</name>
<dbReference type="InterPro" id="IPR014238">
    <property type="entry name" value="Spore_YlmC/YmxH"/>
</dbReference>
<dbReference type="EMBL" id="FRCR01000006">
    <property type="protein sequence ID" value="SHM49571.1"/>
    <property type="molecule type" value="Genomic_DNA"/>
</dbReference>
<organism evidence="2 3">
    <name type="scientific">Caldanaerovirga acetigignens</name>
    <dbReference type="NCBI Taxonomy" id="447595"/>
    <lineage>
        <taxon>Bacteria</taxon>
        <taxon>Bacillati</taxon>
        <taxon>Bacillota</taxon>
        <taxon>Clostridia</taxon>
        <taxon>Thermosediminibacterales</taxon>
        <taxon>Thermosediminibacteraceae</taxon>
        <taxon>Caldanaerovirga</taxon>
    </lineage>
</organism>
<evidence type="ECO:0000313" key="2">
    <source>
        <dbReference type="EMBL" id="SHM49571.1"/>
    </source>
</evidence>
<dbReference type="OrthoDB" id="6024937at2"/>
<proteinExistence type="predicted"/>
<evidence type="ECO:0000313" key="3">
    <source>
        <dbReference type="Proteomes" id="UP000184375"/>
    </source>
</evidence>
<dbReference type="SUPFAM" id="SSF50346">
    <property type="entry name" value="PRC-barrel domain"/>
    <property type="match status" value="1"/>
</dbReference>
<dbReference type="AlphaFoldDB" id="A0A1M7J9J8"/>
<reference evidence="3" key="1">
    <citation type="submission" date="2016-11" db="EMBL/GenBank/DDBJ databases">
        <authorList>
            <person name="Varghese N."/>
            <person name="Submissions S."/>
        </authorList>
    </citation>
    <scope>NUCLEOTIDE SEQUENCE [LARGE SCALE GENOMIC DNA]</scope>
    <source>
        <strain evidence="3">DSM 18802</strain>
    </source>
</reference>
<protein>
    <submittedName>
        <fullName evidence="2">Sporulation protein, YlmC/YmxH family</fullName>
    </submittedName>
</protein>
<accession>A0A1M7J9J8</accession>
<dbReference type="PANTHER" id="PTHR40061">
    <property type="entry name" value="SPORULATION PROTEIN YLMC-RELATED"/>
    <property type="match status" value="1"/>
</dbReference>
<keyword evidence="3" id="KW-1185">Reference proteome</keyword>